<evidence type="ECO:0000313" key="10">
    <source>
        <dbReference type="Proteomes" id="UP000433101"/>
    </source>
</evidence>
<feature type="compositionally biased region" description="Basic and acidic residues" evidence="8">
    <location>
        <begin position="360"/>
        <end position="381"/>
    </location>
</feature>
<dbReference type="GO" id="GO:0005886">
    <property type="term" value="C:plasma membrane"/>
    <property type="evidence" value="ECO:0007669"/>
    <property type="project" value="UniProtKB-SubCell"/>
</dbReference>
<comment type="catalytic activity">
    <reaction evidence="7">
        <text>a peptidoglycan chain = a peptidoglycan chain with N-acetyl-1,6-anhydromuramyl-[peptide] at the reducing end + a peptidoglycan chain with N-acetylglucosamine at the non-reducing end.</text>
        <dbReference type="EC" id="4.2.2.29"/>
    </reaction>
</comment>
<accession>A0A7X3LSV3</accession>
<evidence type="ECO:0000256" key="1">
    <source>
        <dbReference type="ARBA" id="ARBA00022475"/>
    </source>
</evidence>
<proteinExistence type="inferred from homology"/>
<dbReference type="CDD" id="cd08010">
    <property type="entry name" value="MltG_like"/>
    <property type="match status" value="1"/>
</dbReference>
<dbReference type="PANTHER" id="PTHR30518:SF2">
    <property type="entry name" value="ENDOLYTIC MUREIN TRANSGLYCOSYLASE"/>
    <property type="match status" value="1"/>
</dbReference>
<feature type="transmembrane region" description="Helical" evidence="7">
    <location>
        <begin position="51"/>
        <end position="75"/>
    </location>
</feature>
<dbReference type="NCBIfam" id="TIGR00247">
    <property type="entry name" value="endolytic transglycosylase MltG"/>
    <property type="match status" value="1"/>
</dbReference>
<keyword evidence="5 7" id="KW-0456">Lyase</keyword>
<evidence type="ECO:0000256" key="4">
    <source>
        <dbReference type="ARBA" id="ARBA00023136"/>
    </source>
</evidence>
<keyword evidence="1 7" id="KW-1003">Cell membrane</keyword>
<dbReference type="RefSeq" id="WP_160774675.1">
    <property type="nucleotide sequence ID" value="NZ_WUMV01000002.1"/>
</dbReference>
<keyword evidence="3 7" id="KW-1133">Transmembrane helix</keyword>
<keyword evidence="10" id="KW-1185">Reference proteome</keyword>
<evidence type="ECO:0000256" key="7">
    <source>
        <dbReference type="HAMAP-Rule" id="MF_02065"/>
    </source>
</evidence>
<feature type="region of interest" description="Disordered" evidence="8">
    <location>
        <begin position="1"/>
        <end position="43"/>
    </location>
</feature>
<dbReference type="GO" id="GO:0009252">
    <property type="term" value="P:peptidoglycan biosynthetic process"/>
    <property type="evidence" value="ECO:0007669"/>
    <property type="project" value="UniProtKB-UniRule"/>
</dbReference>
<feature type="region of interest" description="Disordered" evidence="8">
    <location>
        <begin position="358"/>
        <end position="397"/>
    </location>
</feature>
<protein>
    <recommendedName>
        <fullName evidence="7">Endolytic murein transglycosylase</fullName>
        <ecNumber evidence="7">4.2.2.29</ecNumber>
    </recommendedName>
    <alternativeName>
        <fullName evidence="7">Peptidoglycan lytic transglycosylase</fullName>
    </alternativeName>
    <alternativeName>
        <fullName evidence="7">Peptidoglycan polymerization terminase</fullName>
    </alternativeName>
</protein>
<evidence type="ECO:0000256" key="2">
    <source>
        <dbReference type="ARBA" id="ARBA00022692"/>
    </source>
</evidence>
<evidence type="ECO:0000256" key="5">
    <source>
        <dbReference type="ARBA" id="ARBA00023239"/>
    </source>
</evidence>
<dbReference type="GO" id="GO:0008932">
    <property type="term" value="F:lytic endotransglycosylase activity"/>
    <property type="evidence" value="ECO:0007669"/>
    <property type="project" value="UniProtKB-UniRule"/>
</dbReference>
<dbReference type="EMBL" id="WUMV01000002">
    <property type="protein sequence ID" value="MXN64458.1"/>
    <property type="molecule type" value="Genomic_DNA"/>
</dbReference>
<sequence length="397" mass="43436">MSENGKSDTDLSQGAEDAADFRVNPKSPREAIQPEPVPAPPARSRHVRNPVVVFVNFLLTVAVLGVIAVGVGLYWGKTEFDRQGPLAERKTVIIASGSGLNSIAATLEANGVIDDGLVFKTGVWIYKNAGNLKAGEYAFAPGVSMQEVMKDLVEGKAVYHAVTFPEGWTSAQIVERLRSDPILLGEIEDIPDEGSLLPDTYSFTRGTTRQQIVNQMKRAQDKALTEIWARRSDDLPIKSPEELVILASIVEKETARADERPRVAGVFVNRLNRGMRLQSDPTILYGLHGGNAWKEDRSAIKQSELNADNPYNTYQIAGLPPGPIGNPGRAAMEAVASPSRTKDLYFVADGSGGHSFAETYEQHQRNVRRWREVEREKRAQEAEEAENGGDGQNGTSQ</sequence>
<evidence type="ECO:0000256" key="3">
    <source>
        <dbReference type="ARBA" id="ARBA00022989"/>
    </source>
</evidence>
<dbReference type="HAMAP" id="MF_02065">
    <property type="entry name" value="MltG"/>
    <property type="match status" value="1"/>
</dbReference>
<dbReference type="Pfam" id="PF02618">
    <property type="entry name" value="YceG"/>
    <property type="match status" value="1"/>
</dbReference>
<reference evidence="9 10" key="1">
    <citation type="submission" date="2019-12" db="EMBL/GenBank/DDBJ databases">
        <authorList>
            <person name="Li M."/>
        </authorList>
    </citation>
    <scope>NUCLEOTIDE SEQUENCE [LARGE SCALE GENOMIC DNA]</scope>
    <source>
        <strain evidence="9 10">GBMRC 2046</strain>
    </source>
</reference>
<keyword evidence="7" id="KW-0997">Cell inner membrane</keyword>
<dbReference type="GO" id="GO:0071555">
    <property type="term" value="P:cell wall organization"/>
    <property type="evidence" value="ECO:0007669"/>
    <property type="project" value="UniProtKB-KW"/>
</dbReference>
<feature type="compositionally biased region" description="Gly residues" evidence="8">
    <location>
        <begin position="388"/>
        <end position="397"/>
    </location>
</feature>
<dbReference type="EC" id="4.2.2.29" evidence="7"/>
<comment type="function">
    <text evidence="7">Functions as a peptidoglycan terminase that cleaves nascent peptidoglycan strands endolytically to terminate their elongation.</text>
</comment>
<dbReference type="Proteomes" id="UP000433101">
    <property type="component" value="Unassembled WGS sequence"/>
</dbReference>
<organism evidence="9 10">
    <name type="scientific">Stappia sediminis</name>
    <dbReference type="NCBI Taxonomy" id="2692190"/>
    <lineage>
        <taxon>Bacteria</taxon>
        <taxon>Pseudomonadati</taxon>
        <taxon>Pseudomonadota</taxon>
        <taxon>Alphaproteobacteria</taxon>
        <taxon>Hyphomicrobiales</taxon>
        <taxon>Stappiaceae</taxon>
        <taxon>Stappia</taxon>
    </lineage>
</organism>
<name>A0A7X3LSV3_9HYPH</name>
<dbReference type="Gene3D" id="3.30.160.60">
    <property type="entry name" value="Classic Zinc Finger"/>
    <property type="match status" value="1"/>
</dbReference>
<comment type="similarity">
    <text evidence="7">Belongs to the transglycosylase MltG family.</text>
</comment>
<dbReference type="InterPro" id="IPR003770">
    <property type="entry name" value="MLTG-like"/>
</dbReference>
<dbReference type="AlphaFoldDB" id="A0A7X3LSV3"/>
<evidence type="ECO:0000256" key="6">
    <source>
        <dbReference type="ARBA" id="ARBA00023316"/>
    </source>
</evidence>
<feature type="site" description="Important for catalytic activity" evidence="7">
    <location>
        <position position="253"/>
    </location>
</feature>
<keyword evidence="6 7" id="KW-0961">Cell wall biogenesis/degradation</keyword>
<keyword evidence="4 7" id="KW-0472">Membrane</keyword>
<comment type="caution">
    <text evidence="9">The sequence shown here is derived from an EMBL/GenBank/DDBJ whole genome shotgun (WGS) entry which is preliminary data.</text>
</comment>
<evidence type="ECO:0000313" key="9">
    <source>
        <dbReference type="EMBL" id="MXN64458.1"/>
    </source>
</evidence>
<gene>
    <name evidence="7 9" type="primary">mltG</name>
    <name evidence="9" type="ORF">GR183_06040</name>
</gene>
<dbReference type="Gene3D" id="3.30.1490.480">
    <property type="entry name" value="Endolytic murein transglycosylase"/>
    <property type="match status" value="1"/>
</dbReference>
<keyword evidence="2 7" id="KW-0812">Transmembrane</keyword>
<evidence type="ECO:0000256" key="8">
    <source>
        <dbReference type="SAM" id="MobiDB-lite"/>
    </source>
</evidence>
<comment type="subcellular location">
    <subcellularLocation>
        <location evidence="7">Cell inner membrane</location>
        <topology evidence="7">Single-pass membrane protein</topology>
    </subcellularLocation>
</comment>
<dbReference type="PANTHER" id="PTHR30518">
    <property type="entry name" value="ENDOLYTIC MUREIN TRANSGLYCOSYLASE"/>
    <property type="match status" value="1"/>
</dbReference>